<organism evidence="3 4">
    <name type="scientific">Symbiochloris irregularis</name>
    <dbReference type="NCBI Taxonomy" id="706552"/>
    <lineage>
        <taxon>Eukaryota</taxon>
        <taxon>Viridiplantae</taxon>
        <taxon>Chlorophyta</taxon>
        <taxon>core chlorophytes</taxon>
        <taxon>Trebouxiophyceae</taxon>
        <taxon>Trebouxiales</taxon>
        <taxon>Trebouxiaceae</taxon>
        <taxon>Symbiochloris</taxon>
    </lineage>
</organism>
<feature type="compositionally biased region" description="Low complexity" evidence="1">
    <location>
        <begin position="207"/>
        <end position="231"/>
    </location>
</feature>
<feature type="region of interest" description="Disordered" evidence="1">
    <location>
        <begin position="187"/>
        <end position="265"/>
    </location>
</feature>
<dbReference type="EMBL" id="JALJOQ010000197">
    <property type="protein sequence ID" value="KAK9790116.1"/>
    <property type="molecule type" value="Genomic_DNA"/>
</dbReference>
<feature type="transmembrane region" description="Helical" evidence="2">
    <location>
        <begin position="99"/>
        <end position="116"/>
    </location>
</feature>
<accession>A0AAW1NR56</accession>
<proteinExistence type="predicted"/>
<reference evidence="3 4" key="1">
    <citation type="journal article" date="2024" name="Nat. Commun.">
        <title>Phylogenomics reveals the evolutionary origins of lichenization in chlorophyte algae.</title>
        <authorList>
            <person name="Puginier C."/>
            <person name="Libourel C."/>
            <person name="Otte J."/>
            <person name="Skaloud P."/>
            <person name="Haon M."/>
            <person name="Grisel S."/>
            <person name="Petersen M."/>
            <person name="Berrin J.G."/>
            <person name="Delaux P.M."/>
            <person name="Dal Grande F."/>
            <person name="Keller J."/>
        </authorList>
    </citation>
    <scope>NUCLEOTIDE SEQUENCE [LARGE SCALE GENOMIC DNA]</scope>
    <source>
        <strain evidence="3 4">SAG 2036</strain>
    </source>
</reference>
<feature type="transmembrane region" description="Helical" evidence="2">
    <location>
        <begin position="72"/>
        <end position="92"/>
    </location>
</feature>
<feature type="region of interest" description="Disordered" evidence="1">
    <location>
        <begin position="1"/>
        <end position="27"/>
    </location>
</feature>
<comment type="caution">
    <text evidence="3">The sequence shown here is derived from an EMBL/GenBank/DDBJ whole genome shotgun (WGS) entry which is preliminary data.</text>
</comment>
<keyword evidence="2" id="KW-1133">Transmembrane helix</keyword>
<keyword evidence="2" id="KW-0472">Membrane</keyword>
<evidence type="ECO:0000313" key="4">
    <source>
        <dbReference type="Proteomes" id="UP001465755"/>
    </source>
</evidence>
<evidence type="ECO:0000256" key="2">
    <source>
        <dbReference type="SAM" id="Phobius"/>
    </source>
</evidence>
<feature type="compositionally biased region" description="Basic and acidic residues" evidence="1">
    <location>
        <begin position="187"/>
        <end position="204"/>
    </location>
</feature>
<dbReference type="Proteomes" id="UP001465755">
    <property type="component" value="Unassembled WGS sequence"/>
</dbReference>
<keyword evidence="2" id="KW-0812">Transmembrane</keyword>
<gene>
    <name evidence="3" type="ORF">WJX73_001400</name>
</gene>
<name>A0AAW1NR56_9CHLO</name>
<dbReference type="AlphaFoldDB" id="A0AAW1NR56"/>
<evidence type="ECO:0000256" key="1">
    <source>
        <dbReference type="SAM" id="MobiDB-lite"/>
    </source>
</evidence>
<feature type="transmembrane region" description="Helical" evidence="2">
    <location>
        <begin position="32"/>
        <end position="60"/>
    </location>
</feature>
<evidence type="ECO:0000313" key="3">
    <source>
        <dbReference type="EMBL" id="KAK9790116.1"/>
    </source>
</evidence>
<feature type="compositionally biased region" description="Low complexity" evidence="1">
    <location>
        <begin position="245"/>
        <end position="254"/>
    </location>
</feature>
<protein>
    <submittedName>
        <fullName evidence="3">Uncharacterized protein</fullName>
    </submittedName>
</protein>
<sequence>MVRFGRGRGTQQDNNGHSGSGTSSKTSPTTKILTLLSALLIPLWLLAGGAWIVQVVGLAFCQHTVGGNGSHFLQFDWFVTAITLVTLLLLPWSLIARRASVGLVALLAIVTVLEILRTNVWNNARLAQGSSLTGGSGTQIDSVVNPGLNQSKKRVDTVFAGYLMVSAFNLMLLLGLGALPAPSAQDAHEVEHHARNAADQHKSSDYNGNTGNTGPTGNTGNNGHNGPTSGNMNPPGVHSHMTQPNNTNNANMYNSSGVRNAADRV</sequence>
<keyword evidence="4" id="KW-1185">Reference proteome</keyword>
<feature type="transmembrane region" description="Helical" evidence="2">
    <location>
        <begin position="159"/>
        <end position="179"/>
    </location>
</feature>